<sequence>MAEGEIINGVKEECNFAKEKGYKMLVNSAGKCVGHAIEYNSHLYSYFGENFVDRMDSKKVNFPVYDDDIYLLTYPKSGTHWLWEILMMMTRGSAEVREEHKHDSMLELLEDDLTQPLKRDGRRILNTHLVYDDMPPAMLSNTSAKFIQIHRNPADVAVSFFHHLQKETNLSICCNWEEFIQVFCDDKLMIHSTWFNYTSQWWPSNQQPNFLSIFYEDLKEKPMDVISEIAKFIDVDASSDFLQSIAQNTSFNNMKAVKREKEYEALADHFVDGYSMYRKEGFYYNDVTKATQIYTPKEIIYLAVGVGSLAIYVTSRECEFAALDILLVDTELTELTVMMATLGFKVISLVLTGFSMESWMVYLNLPLEFMIGIGTCCMFTLIIKLSDSTSIPKVLSATTITWIIGEVVGEIMTNTTMSKLNVIFRGSTFLVLAVVMVILFSLLLWLSIDLRAHQHKILLDNVKLTDAEDEELEIEAEQWLLNAYGKESGSSDNEDANQDII</sequence>
<organism evidence="5 6">
    <name type="scientific">Bugula neritina</name>
    <name type="common">Brown bryozoan</name>
    <name type="synonym">Sertularia neritina</name>
    <dbReference type="NCBI Taxonomy" id="10212"/>
    <lineage>
        <taxon>Eukaryota</taxon>
        <taxon>Metazoa</taxon>
        <taxon>Spiralia</taxon>
        <taxon>Lophotrochozoa</taxon>
        <taxon>Bryozoa</taxon>
        <taxon>Gymnolaemata</taxon>
        <taxon>Cheilostomatida</taxon>
        <taxon>Flustrina</taxon>
        <taxon>Buguloidea</taxon>
        <taxon>Bugulidae</taxon>
        <taxon>Bugula</taxon>
    </lineage>
</organism>
<dbReference type="SUPFAM" id="SSF52540">
    <property type="entry name" value="P-loop containing nucleoside triphosphate hydrolases"/>
    <property type="match status" value="1"/>
</dbReference>
<reference evidence="5" key="1">
    <citation type="submission" date="2020-06" db="EMBL/GenBank/DDBJ databases">
        <title>Draft genome of Bugula neritina, a colonial animal packing powerful symbionts and potential medicines.</title>
        <authorList>
            <person name="Rayko M."/>
        </authorList>
    </citation>
    <scope>NUCLEOTIDE SEQUENCE [LARGE SCALE GENOMIC DNA]</scope>
    <source>
        <strain evidence="5">Kwan_BN1</strain>
    </source>
</reference>
<evidence type="ECO:0000259" key="4">
    <source>
        <dbReference type="Pfam" id="PF00685"/>
    </source>
</evidence>
<dbReference type="AlphaFoldDB" id="A0A7J7KSN7"/>
<dbReference type="InterPro" id="IPR000863">
    <property type="entry name" value="Sulfotransferase_dom"/>
</dbReference>
<dbReference type="Pfam" id="PF00685">
    <property type="entry name" value="Sulfotransfer_1"/>
    <property type="match status" value="1"/>
</dbReference>
<keyword evidence="3" id="KW-1133">Transmembrane helix</keyword>
<evidence type="ECO:0000256" key="2">
    <source>
        <dbReference type="ARBA" id="ARBA00022679"/>
    </source>
</evidence>
<keyword evidence="3" id="KW-0812">Transmembrane</keyword>
<evidence type="ECO:0000256" key="3">
    <source>
        <dbReference type="SAM" id="Phobius"/>
    </source>
</evidence>
<dbReference type="GO" id="GO:0008146">
    <property type="term" value="F:sulfotransferase activity"/>
    <property type="evidence" value="ECO:0007669"/>
    <property type="project" value="InterPro"/>
</dbReference>
<keyword evidence="6" id="KW-1185">Reference proteome</keyword>
<feature type="domain" description="Sulfotransferase" evidence="4">
    <location>
        <begin position="66"/>
        <end position="265"/>
    </location>
</feature>
<dbReference type="SUPFAM" id="SSF103473">
    <property type="entry name" value="MFS general substrate transporter"/>
    <property type="match status" value="1"/>
</dbReference>
<name>A0A7J7KSN7_BUGNE</name>
<keyword evidence="2" id="KW-0808">Transferase</keyword>
<evidence type="ECO:0000313" key="5">
    <source>
        <dbReference type="EMBL" id="KAF6041192.1"/>
    </source>
</evidence>
<dbReference type="Proteomes" id="UP000593567">
    <property type="component" value="Unassembled WGS sequence"/>
</dbReference>
<accession>A0A7J7KSN7</accession>
<evidence type="ECO:0000256" key="1">
    <source>
        <dbReference type="ARBA" id="ARBA00005771"/>
    </source>
</evidence>
<feature type="transmembrane region" description="Helical" evidence="3">
    <location>
        <begin position="361"/>
        <end position="383"/>
    </location>
</feature>
<comment type="caution">
    <text evidence="5">The sequence shown here is derived from an EMBL/GenBank/DDBJ whole genome shotgun (WGS) entry which is preliminary data.</text>
</comment>
<dbReference type="OrthoDB" id="205623at2759"/>
<dbReference type="Gene3D" id="3.40.50.300">
    <property type="entry name" value="P-loop containing nucleotide triphosphate hydrolases"/>
    <property type="match status" value="1"/>
</dbReference>
<proteinExistence type="inferred from homology"/>
<comment type="similarity">
    <text evidence="1">Belongs to the sulfotransferase 1 family.</text>
</comment>
<dbReference type="PANTHER" id="PTHR11783">
    <property type="entry name" value="SULFOTRANSFERASE SULT"/>
    <property type="match status" value="1"/>
</dbReference>
<gene>
    <name evidence="5" type="ORF">EB796_000530</name>
</gene>
<dbReference type="InterPro" id="IPR027417">
    <property type="entry name" value="P-loop_NTPase"/>
</dbReference>
<evidence type="ECO:0000313" key="6">
    <source>
        <dbReference type="Proteomes" id="UP000593567"/>
    </source>
</evidence>
<keyword evidence="3" id="KW-0472">Membrane</keyword>
<dbReference type="InterPro" id="IPR036259">
    <property type="entry name" value="MFS_trans_sf"/>
</dbReference>
<protein>
    <submittedName>
        <fullName evidence="5">SULT1B1</fullName>
    </submittedName>
</protein>
<feature type="transmembrane region" description="Helical" evidence="3">
    <location>
        <begin position="422"/>
        <end position="446"/>
    </location>
</feature>
<feature type="transmembrane region" description="Helical" evidence="3">
    <location>
        <begin position="335"/>
        <end position="354"/>
    </location>
</feature>
<dbReference type="EMBL" id="VXIV02000069">
    <property type="protein sequence ID" value="KAF6041192.1"/>
    <property type="molecule type" value="Genomic_DNA"/>
</dbReference>